<dbReference type="EMBL" id="KN847321">
    <property type="protein sequence ID" value="KIW53680.1"/>
    <property type="molecule type" value="Genomic_DNA"/>
</dbReference>
<evidence type="ECO:0000313" key="8">
    <source>
        <dbReference type="EMBL" id="KIW53680.1"/>
    </source>
</evidence>
<dbReference type="GeneID" id="25331134"/>
<evidence type="ECO:0000256" key="3">
    <source>
        <dbReference type="ARBA" id="ARBA00023125"/>
    </source>
</evidence>
<dbReference type="Proteomes" id="UP000054342">
    <property type="component" value="Unassembled WGS sequence"/>
</dbReference>
<dbReference type="Pfam" id="PF00172">
    <property type="entry name" value="Zn_clus"/>
    <property type="match status" value="1"/>
</dbReference>
<dbReference type="GO" id="GO:0000976">
    <property type="term" value="F:transcription cis-regulatory region binding"/>
    <property type="evidence" value="ECO:0007669"/>
    <property type="project" value="TreeGrafter"/>
</dbReference>
<dbReference type="RefSeq" id="XP_013314264.1">
    <property type="nucleotide sequence ID" value="XM_013458810.1"/>
</dbReference>
<evidence type="ECO:0000256" key="6">
    <source>
        <dbReference type="SAM" id="MobiDB-lite"/>
    </source>
</evidence>
<evidence type="ECO:0000256" key="1">
    <source>
        <dbReference type="ARBA" id="ARBA00004123"/>
    </source>
</evidence>
<reference evidence="8 9" key="1">
    <citation type="submission" date="2015-01" db="EMBL/GenBank/DDBJ databases">
        <title>The Genome Sequence of Exophiala xenobiotica CBS118157.</title>
        <authorList>
            <consortium name="The Broad Institute Genomics Platform"/>
            <person name="Cuomo C."/>
            <person name="de Hoog S."/>
            <person name="Gorbushina A."/>
            <person name="Stielow B."/>
            <person name="Teixiera M."/>
            <person name="Abouelleil A."/>
            <person name="Chapman S.B."/>
            <person name="Priest M."/>
            <person name="Young S.K."/>
            <person name="Wortman J."/>
            <person name="Nusbaum C."/>
            <person name="Birren B."/>
        </authorList>
    </citation>
    <scope>NUCLEOTIDE SEQUENCE [LARGE SCALE GENOMIC DNA]</scope>
    <source>
        <strain evidence="8 9">CBS 118157</strain>
    </source>
</reference>
<evidence type="ECO:0000259" key="7">
    <source>
        <dbReference type="PROSITE" id="PS50048"/>
    </source>
</evidence>
<dbReference type="OrthoDB" id="4113136at2759"/>
<sequence length="588" mass="66176">MPPRSRTGCLTCRLRHVKCDERQPICRRCSAGNRECRRSGTLTFRDGLTGRESAAINAAGDGLGVFPEDQAWVSVPKDVTFVDETQNTEDGYATPSWSPESWPRGSPTPVTITSLPPSEDAVLGLNRAELEPEGPEVAVLPIHLDAHLPIDIVSPDEALRGASVRHLLPHDRTVGLGTRGQNDLGFETEAEVPGFRMKICDHTEALLMRHYIDNLACWLDVCDVSRTFQTIVPDLAIQHPILLNALLAFSARHLSRISDYDPEAADGYHQKSVELLIPGLEYNLQEGRVGADETLLIATIFLRLYEQMNSSVYGIDFKQHLSGSAAIVNAQAHRELVQASGVTGNFLSTLHEASFWSFLRQDIDMALANQKQPKVELSLCRITWDSDASDTTWAKWMIWIVAETAALCFGGETNDVEGASALGRVVLRERWVQMKEKCARWWWSKPNGFLPLYYQKRDVAAGRWFPEIWLGSPWHITGIQYYHAAMVLLAIYDPFRLKPGRDYMRIHRELQREVLHHAREMVGVCFGKRADVPARLTLTHAIVACGSWFVEPMEQDLLLDLLREHRTMNGWPTDKVVANLLADWGRLE</sequence>
<comment type="subcellular location">
    <subcellularLocation>
        <location evidence="1">Nucleus</location>
    </subcellularLocation>
</comment>
<dbReference type="HOGENOM" id="CLU_008719_1_3_1"/>
<dbReference type="Gene3D" id="4.10.240.10">
    <property type="entry name" value="Zn(2)-C6 fungal-type DNA-binding domain"/>
    <property type="match status" value="1"/>
</dbReference>
<dbReference type="SUPFAM" id="SSF57701">
    <property type="entry name" value="Zn2/Cys6 DNA-binding domain"/>
    <property type="match status" value="1"/>
</dbReference>
<dbReference type="STRING" id="348802.A0A0D2EGA8"/>
<gene>
    <name evidence="8" type="ORF">PV05_09226</name>
</gene>
<evidence type="ECO:0000256" key="2">
    <source>
        <dbReference type="ARBA" id="ARBA00023015"/>
    </source>
</evidence>
<accession>A0A0D2EGA8</accession>
<proteinExistence type="predicted"/>
<evidence type="ECO:0000256" key="5">
    <source>
        <dbReference type="ARBA" id="ARBA00023242"/>
    </source>
</evidence>
<dbReference type="PROSITE" id="PS50048">
    <property type="entry name" value="ZN2_CY6_FUNGAL_2"/>
    <property type="match status" value="1"/>
</dbReference>
<dbReference type="GO" id="GO:0045944">
    <property type="term" value="P:positive regulation of transcription by RNA polymerase II"/>
    <property type="evidence" value="ECO:0007669"/>
    <property type="project" value="TreeGrafter"/>
</dbReference>
<evidence type="ECO:0000256" key="4">
    <source>
        <dbReference type="ARBA" id="ARBA00023163"/>
    </source>
</evidence>
<dbReference type="Pfam" id="PF11951">
    <property type="entry name" value="Fungal_trans_2"/>
    <property type="match status" value="1"/>
</dbReference>
<keyword evidence="4" id="KW-0804">Transcription</keyword>
<keyword evidence="5" id="KW-0539">Nucleus</keyword>
<dbReference type="PANTHER" id="PTHR37534">
    <property type="entry name" value="TRANSCRIPTIONAL ACTIVATOR PROTEIN UGA3"/>
    <property type="match status" value="1"/>
</dbReference>
<organism evidence="8 9">
    <name type="scientific">Exophiala xenobiotica</name>
    <dbReference type="NCBI Taxonomy" id="348802"/>
    <lineage>
        <taxon>Eukaryota</taxon>
        <taxon>Fungi</taxon>
        <taxon>Dikarya</taxon>
        <taxon>Ascomycota</taxon>
        <taxon>Pezizomycotina</taxon>
        <taxon>Eurotiomycetes</taxon>
        <taxon>Chaetothyriomycetidae</taxon>
        <taxon>Chaetothyriales</taxon>
        <taxon>Herpotrichiellaceae</taxon>
        <taxon>Exophiala</taxon>
    </lineage>
</organism>
<keyword evidence="2" id="KW-0805">Transcription regulation</keyword>
<dbReference type="SMART" id="SM00066">
    <property type="entry name" value="GAL4"/>
    <property type="match status" value="1"/>
</dbReference>
<dbReference type="InterPro" id="IPR001138">
    <property type="entry name" value="Zn2Cys6_DnaBD"/>
</dbReference>
<dbReference type="PANTHER" id="PTHR37534:SF25">
    <property type="entry name" value="ZN(II)2CYS6 TRANSCRIPTION FACTOR (EUROFUNG)"/>
    <property type="match status" value="1"/>
</dbReference>
<protein>
    <recommendedName>
        <fullName evidence="7">Zn(2)-C6 fungal-type domain-containing protein</fullName>
    </recommendedName>
</protein>
<dbReference type="GO" id="GO:0000981">
    <property type="term" value="F:DNA-binding transcription factor activity, RNA polymerase II-specific"/>
    <property type="evidence" value="ECO:0007669"/>
    <property type="project" value="InterPro"/>
</dbReference>
<dbReference type="AlphaFoldDB" id="A0A0D2EGA8"/>
<feature type="compositionally biased region" description="Polar residues" evidence="6">
    <location>
        <begin position="86"/>
        <end position="99"/>
    </location>
</feature>
<dbReference type="CDD" id="cd00067">
    <property type="entry name" value="GAL4"/>
    <property type="match status" value="1"/>
</dbReference>
<feature type="domain" description="Zn(2)-C6 fungal-type" evidence="7">
    <location>
        <begin position="8"/>
        <end position="38"/>
    </location>
</feature>
<evidence type="ECO:0000313" key="9">
    <source>
        <dbReference type="Proteomes" id="UP000054342"/>
    </source>
</evidence>
<dbReference type="PROSITE" id="PS00463">
    <property type="entry name" value="ZN2_CY6_FUNGAL_1"/>
    <property type="match status" value="1"/>
</dbReference>
<dbReference type="InterPro" id="IPR021858">
    <property type="entry name" value="Fun_TF"/>
</dbReference>
<name>A0A0D2EGA8_9EURO</name>
<dbReference type="GO" id="GO:0005634">
    <property type="term" value="C:nucleus"/>
    <property type="evidence" value="ECO:0007669"/>
    <property type="project" value="UniProtKB-SubCell"/>
</dbReference>
<dbReference type="GO" id="GO:0008270">
    <property type="term" value="F:zinc ion binding"/>
    <property type="evidence" value="ECO:0007669"/>
    <property type="project" value="InterPro"/>
</dbReference>
<dbReference type="InterPro" id="IPR036864">
    <property type="entry name" value="Zn2-C6_fun-type_DNA-bd_sf"/>
</dbReference>
<keyword evidence="3" id="KW-0238">DNA-binding</keyword>
<feature type="region of interest" description="Disordered" evidence="6">
    <location>
        <begin position="86"/>
        <end position="107"/>
    </location>
</feature>
<keyword evidence="9" id="KW-1185">Reference proteome</keyword>